<dbReference type="GO" id="GO:0008270">
    <property type="term" value="F:zinc ion binding"/>
    <property type="evidence" value="ECO:0007669"/>
    <property type="project" value="UniProtKB-KW"/>
</dbReference>
<keyword evidence="1 3" id="KW-0479">Metal-binding</keyword>
<dbReference type="SUPFAM" id="SSF57850">
    <property type="entry name" value="RING/U-box"/>
    <property type="match status" value="1"/>
</dbReference>
<feature type="domain" description="RING-type" evidence="5">
    <location>
        <begin position="207"/>
        <end position="242"/>
    </location>
</feature>
<evidence type="ECO:0000256" key="3">
    <source>
        <dbReference type="PROSITE-ProRule" id="PRU00175"/>
    </source>
</evidence>
<accession>A0AAN9GNX7</accession>
<name>A0AAN9GNX7_9CAEN</name>
<evidence type="ECO:0000313" key="7">
    <source>
        <dbReference type="Proteomes" id="UP001374579"/>
    </source>
</evidence>
<dbReference type="Proteomes" id="UP001374579">
    <property type="component" value="Unassembled WGS sequence"/>
</dbReference>
<proteinExistence type="predicted"/>
<keyword evidence="7" id="KW-1185">Reference proteome</keyword>
<dbReference type="PROSITE" id="PS50089">
    <property type="entry name" value="ZF_RING_2"/>
    <property type="match status" value="1"/>
</dbReference>
<dbReference type="InterPro" id="IPR013083">
    <property type="entry name" value="Znf_RING/FYVE/PHD"/>
</dbReference>
<keyword evidence="1 3" id="KW-0863">Zinc-finger</keyword>
<sequence length="254" mass="28679">MACASKIPANQFVGKGPGTKELPEDKDLLKQPFAAALQDMGFDRLDLILHAAKQLQLENRPLQAPTVMIEVEELLDLERRGKSLPPLQKPREHDYYGSDGESEGGSMEYYDANDGHLTTSSSKHDDLQTDCAEPEPPSRLKEAEMRSEFNQISKLKATELPSPVIRKEEIPREAKRKISGGKDAQFLRQKLQVLRSENKRLKERQLCRDCHSKPVSITFLPCGHYSYCYDCGQQFSACPICRKTILADVRTFLA</sequence>
<keyword evidence="2" id="KW-0862">Zinc</keyword>
<evidence type="ECO:0000259" key="5">
    <source>
        <dbReference type="PROSITE" id="PS50089"/>
    </source>
</evidence>
<evidence type="ECO:0000313" key="6">
    <source>
        <dbReference type="EMBL" id="KAK7113480.1"/>
    </source>
</evidence>
<dbReference type="Pfam" id="PF13920">
    <property type="entry name" value="zf-C3HC4_3"/>
    <property type="match status" value="1"/>
</dbReference>
<dbReference type="PANTHER" id="PTHR14879">
    <property type="entry name" value="CASPASE REGULATOR, RING FINGER DOMAIN-CONTAINING"/>
    <property type="match status" value="1"/>
</dbReference>
<evidence type="ECO:0000256" key="1">
    <source>
        <dbReference type="ARBA" id="ARBA00022771"/>
    </source>
</evidence>
<gene>
    <name evidence="6" type="ORF">V1264_012759</name>
</gene>
<reference evidence="6 7" key="1">
    <citation type="submission" date="2024-02" db="EMBL/GenBank/DDBJ databases">
        <title>Chromosome-scale genome assembly of the rough periwinkle Littorina saxatilis.</title>
        <authorList>
            <person name="De Jode A."/>
            <person name="Faria R."/>
            <person name="Formenti G."/>
            <person name="Sims Y."/>
            <person name="Smith T.P."/>
            <person name="Tracey A."/>
            <person name="Wood J.M.D."/>
            <person name="Zagrodzka Z.B."/>
            <person name="Johannesson K."/>
            <person name="Butlin R.K."/>
            <person name="Leder E.H."/>
        </authorList>
    </citation>
    <scope>NUCLEOTIDE SEQUENCE [LARGE SCALE GENOMIC DNA]</scope>
    <source>
        <strain evidence="6">Snail1</strain>
        <tissue evidence="6">Muscle</tissue>
    </source>
</reference>
<evidence type="ECO:0000256" key="2">
    <source>
        <dbReference type="ARBA" id="ARBA00022833"/>
    </source>
</evidence>
<comment type="caution">
    <text evidence="6">The sequence shown here is derived from an EMBL/GenBank/DDBJ whole genome shotgun (WGS) entry which is preliminary data.</text>
</comment>
<dbReference type="Gene3D" id="3.30.40.10">
    <property type="entry name" value="Zinc/RING finger domain, C3HC4 (zinc finger)"/>
    <property type="match status" value="1"/>
</dbReference>
<dbReference type="AlphaFoldDB" id="A0AAN9GNX7"/>
<dbReference type="InterPro" id="IPR051728">
    <property type="entry name" value="RING-FYVE_E3_ubiquitin-ligase"/>
</dbReference>
<organism evidence="6 7">
    <name type="scientific">Littorina saxatilis</name>
    <dbReference type="NCBI Taxonomy" id="31220"/>
    <lineage>
        <taxon>Eukaryota</taxon>
        <taxon>Metazoa</taxon>
        <taxon>Spiralia</taxon>
        <taxon>Lophotrochozoa</taxon>
        <taxon>Mollusca</taxon>
        <taxon>Gastropoda</taxon>
        <taxon>Caenogastropoda</taxon>
        <taxon>Littorinimorpha</taxon>
        <taxon>Littorinoidea</taxon>
        <taxon>Littorinidae</taxon>
        <taxon>Littorina</taxon>
    </lineage>
</organism>
<feature type="region of interest" description="Disordered" evidence="4">
    <location>
        <begin position="82"/>
        <end position="142"/>
    </location>
</feature>
<dbReference type="PANTHER" id="PTHR14879:SF5">
    <property type="entry name" value="RING-TYPE DOMAIN-CONTAINING PROTEIN"/>
    <property type="match status" value="1"/>
</dbReference>
<evidence type="ECO:0000256" key="4">
    <source>
        <dbReference type="SAM" id="MobiDB-lite"/>
    </source>
</evidence>
<protein>
    <recommendedName>
        <fullName evidence="5">RING-type domain-containing protein</fullName>
    </recommendedName>
</protein>
<dbReference type="InterPro" id="IPR001841">
    <property type="entry name" value="Znf_RING"/>
</dbReference>
<dbReference type="EMBL" id="JBAMIC010000002">
    <property type="protein sequence ID" value="KAK7113480.1"/>
    <property type="molecule type" value="Genomic_DNA"/>
</dbReference>